<protein>
    <submittedName>
        <fullName evidence="1">Uncharacterized protein</fullName>
    </submittedName>
</protein>
<evidence type="ECO:0000313" key="1">
    <source>
        <dbReference type="EnsemblPlants" id="HORVU.MOREX.r3.6HG0565660.1.CDS1"/>
    </source>
</evidence>
<keyword evidence="2" id="KW-1185">Reference proteome</keyword>
<dbReference type="PANTHER" id="PTHR33085">
    <property type="entry name" value="OS12G0113100 PROTEIN-RELATED"/>
    <property type="match status" value="1"/>
</dbReference>
<accession>A0A8I6Y002</accession>
<reference evidence="2" key="1">
    <citation type="journal article" date="2012" name="Nature">
        <title>A physical, genetic and functional sequence assembly of the barley genome.</title>
        <authorList>
            <consortium name="The International Barley Genome Sequencing Consortium"/>
            <person name="Mayer K.F."/>
            <person name="Waugh R."/>
            <person name="Brown J.W."/>
            <person name="Schulman A."/>
            <person name="Langridge P."/>
            <person name="Platzer M."/>
            <person name="Fincher G.B."/>
            <person name="Muehlbauer G.J."/>
            <person name="Sato K."/>
            <person name="Close T.J."/>
            <person name="Wise R.P."/>
            <person name="Stein N."/>
        </authorList>
    </citation>
    <scope>NUCLEOTIDE SEQUENCE [LARGE SCALE GENOMIC DNA]</scope>
    <source>
        <strain evidence="2">cv. Morex</strain>
    </source>
</reference>
<reference evidence="1" key="2">
    <citation type="submission" date="2020-10" db="EMBL/GenBank/DDBJ databases">
        <authorList>
            <person name="Scholz U."/>
            <person name="Mascher M."/>
            <person name="Fiebig A."/>
        </authorList>
    </citation>
    <scope>NUCLEOTIDE SEQUENCE [LARGE SCALE GENOMIC DNA]</scope>
    <source>
        <strain evidence="1">cv. Morex</strain>
    </source>
</reference>
<proteinExistence type="predicted"/>
<dbReference type="Gramene" id="HORVU.MOREX.r2.6HG0468920.1">
    <property type="protein sequence ID" value="HORVU.MOREX.r2.6HG0468920.1.CDS.1"/>
    <property type="gene ID" value="HORVU.MOREX.r2.6HG0468920"/>
</dbReference>
<name>A0A8I6Y002_HORVV</name>
<organism evidence="1 2">
    <name type="scientific">Hordeum vulgare subsp. vulgare</name>
    <name type="common">Domesticated barley</name>
    <dbReference type="NCBI Taxonomy" id="112509"/>
    <lineage>
        <taxon>Eukaryota</taxon>
        <taxon>Viridiplantae</taxon>
        <taxon>Streptophyta</taxon>
        <taxon>Embryophyta</taxon>
        <taxon>Tracheophyta</taxon>
        <taxon>Spermatophyta</taxon>
        <taxon>Magnoliopsida</taxon>
        <taxon>Liliopsida</taxon>
        <taxon>Poales</taxon>
        <taxon>Poaceae</taxon>
        <taxon>BOP clade</taxon>
        <taxon>Pooideae</taxon>
        <taxon>Triticodae</taxon>
        <taxon>Triticeae</taxon>
        <taxon>Hordeinae</taxon>
        <taxon>Hordeum</taxon>
    </lineage>
</organism>
<dbReference type="AlphaFoldDB" id="A0A8I6Y002"/>
<dbReference type="EnsemblPlants" id="HORVU.MOREX.r3.6HG0565660.1">
    <property type="protein sequence ID" value="HORVU.MOREX.r3.6HG0565660.1.CDS1"/>
    <property type="gene ID" value="HORVU.MOREX.r3.6HG0565660"/>
</dbReference>
<reference evidence="1" key="3">
    <citation type="submission" date="2022-01" db="UniProtKB">
        <authorList>
            <consortium name="EnsemblPlants"/>
        </authorList>
    </citation>
    <scope>IDENTIFICATION</scope>
    <source>
        <strain evidence="1">subsp. vulgare</strain>
    </source>
</reference>
<evidence type="ECO:0000313" key="2">
    <source>
        <dbReference type="Proteomes" id="UP000011116"/>
    </source>
</evidence>
<dbReference type="Pfam" id="PF07893">
    <property type="entry name" value="DUF1668"/>
    <property type="match status" value="1"/>
</dbReference>
<sequence>MAFTSLGSSHILVASNQHPATLVYDTDATGLITGPPVPDALQDAYKIFLPAGDDALYAFSYFLTEPRAVEVLSASTTNDDLHSSVLTMDWSWRSTAPLPFTEYERICSYAAHPDGHTIFLSSCTTFGCVHQRSRTYSFYTGRSEWTPHGDWVLPFMNRGHFDGYLDAWVGLHEDG</sequence>
<dbReference type="InterPro" id="IPR012871">
    <property type="entry name" value="DUF1668_ORYSA"/>
</dbReference>
<dbReference type="Proteomes" id="UP000011116">
    <property type="component" value="Chromosome 6H"/>
</dbReference>
<dbReference type="PANTHER" id="PTHR33085:SF105">
    <property type="entry name" value="DUF1618 DOMAIN-CONTAINING PROTEIN"/>
    <property type="match status" value="1"/>
</dbReference>
<dbReference type="Gramene" id="HORVU.MOREX.r3.6HG0565660.1">
    <property type="protein sequence ID" value="HORVU.MOREX.r3.6HG0565660.1.CDS1"/>
    <property type="gene ID" value="HORVU.MOREX.r3.6HG0565660"/>
</dbReference>